<proteinExistence type="predicted"/>
<protein>
    <submittedName>
        <fullName evidence="2">Periplasmic protein</fullName>
    </submittedName>
</protein>
<evidence type="ECO:0000313" key="2">
    <source>
        <dbReference type="EMBL" id="STO96956.1"/>
    </source>
</evidence>
<organism evidence="2 3">
    <name type="scientific">Helicobacter canis</name>
    <dbReference type="NCBI Taxonomy" id="29419"/>
    <lineage>
        <taxon>Bacteria</taxon>
        <taxon>Pseudomonadati</taxon>
        <taxon>Campylobacterota</taxon>
        <taxon>Epsilonproteobacteria</taxon>
        <taxon>Campylobacterales</taxon>
        <taxon>Helicobacteraceae</taxon>
        <taxon>Helicobacter</taxon>
    </lineage>
</organism>
<accession>A0A377J547</accession>
<reference evidence="2 3" key="1">
    <citation type="submission" date="2018-06" db="EMBL/GenBank/DDBJ databases">
        <authorList>
            <consortium name="Pathogen Informatics"/>
            <person name="Doyle S."/>
        </authorList>
    </citation>
    <scope>NUCLEOTIDE SEQUENCE [LARGE SCALE GENOMIC DNA]</scope>
    <source>
        <strain evidence="2 3">NCTC12410</strain>
    </source>
</reference>
<dbReference type="EMBL" id="UGHV01000001">
    <property type="protein sequence ID" value="STO96956.1"/>
    <property type="molecule type" value="Genomic_DNA"/>
</dbReference>
<evidence type="ECO:0000256" key="1">
    <source>
        <dbReference type="SAM" id="MobiDB-lite"/>
    </source>
</evidence>
<feature type="compositionally biased region" description="Basic and acidic residues" evidence="1">
    <location>
        <begin position="76"/>
        <end position="93"/>
    </location>
</feature>
<evidence type="ECO:0000313" key="3">
    <source>
        <dbReference type="Proteomes" id="UP000254841"/>
    </source>
</evidence>
<dbReference type="Proteomes" id="UP000254841">
    <property type="component" value="Unassembled WGS sequence"/>
</dbReference>
<dbReference type="AlphaFoldDB" id="A0A377J547"/>
<name>A0A377J547_9HELI</name>
<feature type="region of interest" description="Disordered" evidence="1">
    <location>
        <begin position="58"/>
        <end position="93"/>
    </location>
</feature>
<sequence length="325" mass="36348">MRVEQKTDTYKQHRLEVIILGHSVGFILKQCYKKYASFVLCACMGACLIANASESDLNDPLDSTPKPAPTTQNLPNKDKNIAKDSKPKPESTKEMDRVIMEVGNMDDFVAVQKNFPWIRSVGLVMVSFDDGSFRSGFGLLLPQNLFLTSAELGHNASAYPKNILLKMRDESAGNLICLAELRLKAIDKVQGLSLFEVSGYTDDYCNLRSQSYYHNKILTKNAYDIAKSKPVRTNDYYTVTTTFNAPNISLITRKNTNKLPIKNEQKVIFGRPFFSKDGQLLGMATLPSNAISPVIVSHKDIKNFLCSLDKSGFFVSGYVQELCRP</sequence>
<gene>
    <name evidence="2" type="ORF">NCTC12410_00774</name>
</gene>